<evidence type="ECO:0000313" key="4">
    <source>
        <dbReference type="Proteomes" id="UP000289738"/>
    </source>
</evidence>
<dbReference type="AlphaFoldDB" id="A0A445DX39"/>
<evidence type="ECO:0000256" key="1">
    <source>
        <dbReference type="SAM" id="MobiDB-lite"/>
    </source>
</evidence>
<accession>A0A445DX39</accession>
<gene>
    <name evidence="3" type="ORF">Ahy_A03g014173</name>
</gene>
<feature type="domain" description="Transposase MuDR plant" evidence="2">
    <location>
        <begin position="30"/>
        <end position="87"/>
    </location>
</feature>
<dbReference type="EMBL" id="SDMP01000003">
    <property type="protein sequence ID" value="RYR67765.1"/>
    <property type="molecule type" value="Genomic_DNA"/>
</dbReference>
<evidence type="ECO:0000259" key="2">
    <source>
        <dbReference type="Pfam" id="PF03108"/>
    </source>
</evidence>
<feature type="compositionally biased region" description="Basic and acidic residues" evidence="1">
    <location>
        <begin position="97"/>
        <end position="106"/>
    </location>
</feature>
<dbReference type="Proteomes" id="UP000289738">
    <property type="component" value="Chromosome A03"/>
</dbReference>
<sequence>MRVLDLAALNAPEFLEYVTADPPIVADGEFVIGMEFSSREVVVAAIKDYTIHRGVDYRVYESEPTTFYAKCVQYSNNCNWLIRSAEYEAYKPPPPKYESDSSEKFSRSQKSKKK</sequence>
<dbReference type="InterPro" id="IPR004332">
    <property type="entry name" value="Transposase_MuDR"/>
</dbReference>
<keyword evidence="4" id="KW-1185">Reference proteome</keyword>
<feature type="region of interest" description="Disordered" evidence="1">
    <location>
        <begin position="92"/>
        <end position="114"/>
    </location>
</feature>
<comment type="caution">
    <text evidence="3">The sequence shown here is derived from an EMBL/GenBank/DDBJ whole genome shotgun (WGS) entry which is preliminary data.</text>
</comment>
<proteinExistence type="predicted"/>
<reference evidence="3 4" key="1">
    <citation type="submission" date="2019-01" db="EMBL/GenBank/DDBJ databases">
        <title>Sequencing of cultivated peanut Arachis hypogaea provides insights into genome evolution and oil improvement.</title>
        <authorList>
            <person name="Chen X."/>
        </authorList>
    </citation>
    <scope>NUCLEOTIDE SEQUENCE [LARGE SCALE GENOMIC DNA]</scope>
    <source>
        <strain evidence="4">cv. Fuhuasheng</strain>
        <tissue evidence="3">Leaves</tissue>
    </source>
</reference>
<protein>
    <recommendedName>
        <fullName evidence="2">Transposase MuDR plant domain-containing protein</fullName>
    </recommendedName>
</protein>
<name>A0A445DX39_ARAHY</name>
<organism evidence="3 4">
    <name type="scientific">Arachis hypogaea</name>
    <name type="common">Peanut</name>
    <dbReference type="NCBI Taxonomy" id="3818"/>
    <lineage>
        <taxon>Eukaryota</taxon>
        <taxon>Viridiplantae</taxon>
        <taxon>Streptophyta</taxon>
        <taxon>Embryophyta</taxon>
        <taxon>Tracheophyta</taxon>
        <taxon>Spermatophyta</taxon>
        <taxon>Magnoliopsida</taxon>
        <taxon>eudicotyledons</taxon>
        <taxon>Gunneridae</taxon>
        <taxon>Pentapetalae</taxon>
        <taxon>rosids</taxon>
        <taxon>fabids</taxon>
        <taxon>Fabales</taxon>
        <taxon>Fabaceae</taxon>
        <taxon>Papilionoideae</taxon>
        <taxon>50 kb inversion clade</taxon>
        <taxon>dalbergioids sensu lato</taxon>
        <taxon>Dalbergieae</taxon>
        <taxon>Pterocarpus clade</taxon>
        <taxon>Arachis</taxon>
    </lineage>
</organism>
<dbReference type="Pfam" id="PF03108">
    <property type="entry name" value="DBD_Tnp_Mut"/>
    <property type="match status" value="1"/>
</dbReference>
<evidence type="ECO:0000313" key="3">
    <source>
        <dbReference type="EMBL" id="RYR67765.1"/>
    </source>
</evidence>